<dbReference type="AlphaFoldDB" id="D8TZR0"/>
<evidence type="ECO:0000313" key="1">
    <source>
        <dbReference type="EMBL" id="EFJ47061.1"/>
    </source>
</evidence>
<dbReference type="eggNOG" id="ENOG502S38R">
    <property type="taxonomic scope" value="Eukaryota"/>
</dbReference>
<reference evidence="1 2" key="1">
    <citation type="journal article" date="2010" name="Science">
        <title>Genomic analysis of organismal complexity in the multicellular green alga Volvox carteri.</title>
        <authorList>
            <person name="Prochnik S.E."/>
            <person name="Umen J."/>
            <person name="Nedelcu A.M."/>
            <person name="Hallmann A."/>
            <person name="Miller S.M."/>
            <person name="Nishii I."/>
            <person name="Ferris P."/>
            <person name="Kuo A."/>
            <person name="Mitros T."/>
            <person name="Fritz-Laylin L.K."/>
            <person name="Hellsten U."/>
            <person name="Chapman J."/>
            <person name="Simakov O."/>
            <person name="Rensing S.A."/>
            <person name="Terry A."/>
            <person name="Pangilinan J."/>
            <person name="Kapitonov V."/>
            <person name="Jurka J."/>
            <person name="Salamov A."/>
            <person name="Shapiro H."/>
            <person name="Schmutz J."/>
            <person name="Grimwood J."/>
            <person name="Lindquist E."/>
            <person name="Lucas S."/>
            <person name="Grigoriev I.V."/>
            <person name="Schmitt R."/>
            <person name="Kirk D."/>
            <person name="Rokhsar D.S."/>
        </authorList>
    </citation>
    <scope>NUCLEOTIDE SEQUENCE [LARGE SCALE GENOMIC DNA]</scope>
    <source>
        <strain evidence="2">f. Nagariensis / Eve</strain>
    </source>
</reference>
<evidence type="ECO:0000313" key="2">
    <source>
        <dbReference type="Proteomes" id="UP000001058"/>
    </source>
</evidence>
<protein>
    <submittedName>
        <fullName evidence="1">Uncharacterized protein</fullName>
    </submittedName>
</protein>
<accession>D8TZR0</accession>
<dbReference type="PANTHER" id="PTHR33129">
    <property type="entry name" value="PROTEIN KINASE DOMAIN-CONTAINING PROTEIN-RELATED"/>
    <property type="match status" value="1"/>
</dbReference>
<proteinExistence type="predicted"/>
<sequence>MSYDSSRHYVDQRTRGLNVVALKLQATRSAQVRRPPLKAREAMVFNCHQAAASIAPSAADVFEEDATRFFATLRTMAVPGAGDLLTVGGSDVSFPLHGRNSQLYVRECYPDLFTVLSESKNNKHVVTGTIGIGKSFSFYYLLLRLLHSPSPPPFILWEHHTRPGIVWCYTHETGEVRVGNNIAFRQQFRNRDSWYFAHGVKPDTTSAAQTVLLTSPVHATIKEMRTEGAKMLYMPRWEYEELLDCHSKMYDRVPKDTVEELYCYYGGVVRYVLQHPSLHPDLELPALLEPLFSAIRACDSAQLIRAQKSIDAIEKESNAFHHLIHIVADDNFQRTDLTFASKMACSKFLGHNFPNLSKRWVPVPSSPHSRRFLTCATLLLLHLLLLPQLQLLSGLNVSKWREVKGEAHMAVSITGPTWGCWFRWLGVLMVWIVEGFGVEGSGKG</sequence>
<gene>
    <name evidence="1" type="ORF">VOLCADRAFT_105280</name>
</gene>
<dbReference type="RefSeq" id="XP_002951956.1">
    <property type="nucleotide sequence ID" value="XM_002951910.1"/>
</dbReference>
<dbReference type="Proteomes" id="UP000001058">
    <property type="component" value="Unassembled WGS sequence"/>
</dbReference>
<dbReference type="EMBL" id="GL378347">
    <property type="protein sequence ID" value="EFJ47061.1"/>
    <property type="molecule type" value="Genomic_DNA"/>
</dbReference>
<dbReference type="PANTHER" id="PTHR33129:SF1">
    <property type="entry name" value="ATP-BINDING PROTEIN"/>
    <property type="match status" value="1"/>
</dbReference>
<name>D8TZR0_VOLCA</name>
<dbReference type="OrthoDB" id="526326at2759"/>
<dbReference type="GeneID" id="9615945"/>
<keyword evidence="2" id="KW-1185">Reference proteome</keyword>
<dbReference type="KEGG" id="vcn:VOLCADRAFT_105280"/>
<dbReference type="InParanoid" id="D8TZR0"/>
<dbReference type="InterPro" id="IPR052980">
    <property type="entry name" value="Crinkler_effector"/>
</dbReference>
<organism evidence="2">
    <name type="scientific">Volvox carteri f. nagariensis</name>
    <dbReference type="NCBI Taxonomy" id="3068"/>
    <lineage>
        <taxon>Eukaryota</taxon>
        <taxon>Viridiplantae</taxon>
        <taxon>Chlorophyta</taxon>
        <taxon>core chlorophytes</taxon>
        <taxon>Chlorophyceae</taxon>
        <taxon>CS clade</taxon>
        <taxon>Chlamydomonadales</taxon>
        <taxon>Volvocaceae</taxon>
        <taxon>Volvox</taxon>
    </lineage>
</organism>